<organism evidence="2 3">
    <name type="scientific">Triticum urartu</name>
    <name type="common">Red wild einkorn</name>
    <name type="synonym">Crithodium urartu</name>
    <dbReference type="NCBI Taxonomy" id="4572"/>
    <lineage>
        <taxon>Eukaryota</taxon>
        <taxon>Viridiplantae</taxon>
        <taxon>Streptophyta</taxon>
        <taxon>Embryophyta</taxon>
        <taxon>Tracheophyta</taxon>
        <taxon>Spermatophyta</taxon>
        <taxon>Magnoliopsida</taxon>
        <taxon>Liliopsida</taxon>
        <taxon>Poales</taxon>
        <taxon>Poaceae</taxon>
        <taxon>BOP clade</taxon>
        <taxon>Pooideae</taxon>
        <taxon>Triticodae</taxon>
        <taxon>Triticeae</taxon>
        <taxon>Triticinae</taxon>
        <taxon>Triticum</taxon>
    </lineage>
</organism>
<dbReference type="AlphaFoldDB" id="A0A8R7PY31"/>
<dbReference type="Proteomes" id="UP000015106">
    <property type="component" value="Chromosome 3"/>
</dbReference>
<evidence type="ECO:0000313" key="2">
    <source>
        <dbReference type="EnsemblPlants" id="TuG1812G0300004655.01.T01.cds451358"/>
    </source>
</evidence>
<keyword evidence="3" id="KW-1185">Reference proteome</keyword>
<dbReference type="Gramene" id="TuG1812G0300004655.01.T01">
    <property type="protein sequence ID" value="TuG1812G0300004655.01.T01.cds451358"/>
    <property type="gene ID" value="TuG1812G0300004655.01"/>
</dbReference>
<dbReference type="EnsemblPlants" id="TuG1812G0300004655.01.T01">
    <property type="protein sequence ID" value="TuG1812G0300004655.01.T01.cds451358"/>
    <property type="gene ID" value="TuG1812G0300004655.01"/>
</dbReference>
<reference evidence="3" key="1">
    <citation type="journal article" date="2013" name="Nature">
        <title>Draft genome of the wheat A-genome progenitor Triticum urartu.</title>
        <authorList>
            <person name="Ling H.Q."/>
            <person name="Zhao S."/>
            <person name="Liu D."/>
            <person name="Wang J."/>
            <person name="Sun H."/>
            <person name="Zhang C."/>
            <person name="Fan H."/>
            <person name="Li D."/>
            <person name="Dong L."/>
            <person name="Tao Y."/>
            <person name="Gao C."/>
            <person name="Wu H."/>
            <person name="Li Y."/>
            <person name="Cui Y."/>
            <person name="Guo X."/>
            <person name="Zheng S."/>
            <person name="Wang B."/>
            <person name="Yu K."/>
            <person name="Liang Q."/>
            <person name="Yang W."/>
            <person name="Lou X."/>
            <person name="Chen J."/>
            <person name="Feng M."/>
            <person name="Jian J."/>
            <person name="Zhang X."/>
            <person name="Luo G."/>
            <person name="Jiang Y."/>
            <person name="Liu J."/>
            <person name="Wang Z."/>
            <person name="Sha Y."/>
            <person name="Zhang B."/>
            <person name="Wu H."/>
            <person name="Tang D."/>
            <person name="Shen Q."/>
            <person name="Xue P."/>
            <person name="Zou S."/>
            <person name="Wang X."/>
            <person name="Liu X."/>
            <person name="Wang F."/>
            <person name="Yang Y."/>
            <person name="An X."/>
            <person name="Dong Z."/>
            <person name="Zhang K."/>
            <person name="Zhang X."/>
            <person name="Luo M.C."/>
            <person name="Dvorak J."/>
            <person name="Tong Y."/>
            <person name="Wang J."/>
            <person name="Yang H."/>
            <person name="Li Z."/>
            <person name="Wang D."/>
            <person name="Zhang A."/>
            <person name="Wang J."/>
        </authorList>
    </citation>
    <scope>NUCLEOTIDE SEQUENCE</scope>
    <source>
        <strain evidence="3">cv. G1812</strain>
    </source>
</reference>
<evidence type="ECO:0000313" key="3">
    <source>
        <dbReference type="Proteomes" id="UP000015106"/>
    </source>
</evidence>
<proteinExistence type="predicted"/>
<evidence type="ECO:0000256" key="1">
    <source>
        <dbReference type="SAM" id="MobiDB-lite"/>
    </source>
</evidence>
<feature type="region of interest" description="Disordered" evidence="1">
    <location>
        <begin position="77"/>
        <end position="105"/>
    </location>
</feature>
<accession>A0A8R7PY31</accession>
<reference evidence="2" key="2">
    <citation type="submission" date="2018-03" db="EMBL/GenBank/DDBJ databases">
        <title>The Triticum urartu genome reveals the dynamic nature of wheat genome evolution.</title>
        <authorList>
            <person name="Ling H."/>
            <person name="Ma B."/>
            <person name="Shi X."/>
            <person name="Liu H."/>
            <person name="Dong L."/>
            <person name="Sun H."/>
            <person name="Cao Y."/>
            <person name="Gao Q."/>
            <person name="Zheng S."/>
            <person name="Li Y."/>
            <person name="Yu Y."/>
            <person name="Du H."/>
            <person name="Qi M."/>
            <person name="Li Y."/>
            <person name="Yu H."/>
            <person name="Cui Y."/>
            <person name="Wang N."/>
            <person name="Chen C."/>
            <person name="Wu H."/>
            <person name="Zhao Y."/>
            <person name="Zhang J."/>
            <person name="Li Y."/>
            <person name="Zhou W."/>
            <person name="Zhang B."/>
            <person name="Hu W."/>
            <person name="Eijk M."/>
            <person name="Tang J."/>
            <person name="Witsenboer H."/>
            <person name="Zhao S."/>
            <person name="Li Z."/>
            <person name="Zhang A."/>
            <person name="Wang D."/>
            <person name="Liang C."/>
        </authorList>
    </citation>
    <scope>NUCLEOTIDE SEQUENCE [LARGE SCALE GENOMIC DNA]</scope>
    <source>
        <strain evidence="2">cv. G1812</strain>
    </source>
</reference>
<protein>
    <submittedName>
        <fullName evidence="2">Uncharacterized protein</fullName>
    </submittedName>
</protein>
<sequence>MHHLRVSNSPGSSAKATKIFQQKNSPRVEVGWLVEAKSKNACSKNKLRCQQKRHEHLRALYPKKQKIILVPAKKYTGSSKNKKIGSAKNAPAKKWPPTLTAPPVAGCSSRRSNGVGYNTPCCWM</sequence>
<name>A0A8R7PY31_TRIUA</name>
<feature type="region of interest" description="Disordered" evidence="1">
    <location>
        <begin position="1"/>
        <end position="21"/>
    </location>
</feature>
<reference evidence="2" key="3">
    <citation type="submission" date="2022-06" db="UniProtKB">
        <authorList>
            <consortium name="EnsemblPlants"/>
        </authorList>
    </citation>
    <scope>IDENTIFICATION</scope>
</reference>